<evidence type="ECO:0000256" key="2">
    <source>
        <dbReference type="ARBA" id="ARBA00022801"/>
    </source>
</evidence>
<evidence type="ECO:0000256" key="5">
    <source>
        <dbReference type="HAMAP-Rule" id="MF_00965"/>
    </source>
</evidence>
<dbReference type="InterPro" id="IPR001650">
    <property type="entry name" value="Helicase_C-like"/>
</dbReference>
<evidence type="ECO:0000256" key="3">
    <source>
        <dbReference type="ARBA" id="ARBA00022806"/>
    </source>
</evidence>
<dbReference type="GO" id="GO:0005524">
    <property type="term" value="F:ATP binding"/>
    <property type="evidence" value="ECO:0007669"/>
    <property type="project" value="UniProtKB-UniRule"/>
</dbReference>
<organism evidence="10 11">
    <name type="scientific">Carnobacterium iners</name>
    <dbReference type="NCBI Taxonomy" id="1073423"/>
    <lineage>
        <taxon>Bacteria</taxon>
        <taxon>Bacillati</taxon>
        <taxon>Bacillota</taxon>
        <taxon>Bacilli</taxon>
        <taxon>Lactobacillales</taxon>
        <taxon>Carnobacteriaceae</taxon>
        <taxon>Carnobacterium</taxon>
    </lineage>
</organism>
<dbReference type="Pfam" id="PF03880">
    <property type="entry name" value="DbpA"/>
    <property type="match status" value="1"/>
</dbReference>
<dbReference type="InterPro" id="IPR005580">
    <property type="entry name" value="DbpA/CsdA_RNA-bd_dom"/>
</dbReference>
<feature type="domain" description="DEAD-box RNA helicase Q" evidence="9">
    <location>
        <begin position="4"/>
        <end position="32"/>
    </location>
</feature>
<keyword evidence="5" id="KW-0694">RNA-binding</keyword>
<comment type="catalytic activity">
    <reaction evidence="5">
        <text>ATP + H2O = ADP + phosphate + H(+)</text>
        <dbReference type="Rhea" id="RHEA:13065"/>
        <dbReference type="ChEBI" id="CHEBI:15377"/>
        <dbReference type="ChEBI" id="CHEBI:15378"/>
        <dbReference type="ChEBI" id="CHEBI:30616"/>
        <dbReference type="ChEBI" id="CHEBI:43474"/>
        <dbReference type="ChEBI" id="CHEBI:456216"/>
        <dbReference type="EC" id="3.6.4.13"/>
    </reaction>
</comment>
<dbReference type="PROSITE" id="PS51192">
    <property type="entry name" value="HELICASE_ATP_BIND_1"/>
    <property type="match status" value="1"/>
</dbReference>
<dbReference type="InterPro" id="IPR027417">
    <property type="entry name" value="P-loop_NTPase"/>
</dbReference>
<name>A0A1X7N387_9LACT</name>
<dbReference type="GO" id="GO:0003723">
    <property type="term" value="F:RNA binding"/>
    <property type="evidence" value="ECO:0007669"/>
    <property type="project" value="UniProtKB-UniRule"/>
</dbReference>
<evidence type="ECO:0000313" key="11">
    <source>
        <dbReference type="Proteomes" id="UP000193435"/>
    </source>
</evidence>
<dbReference type="GO" id="GO:0034458">
    <property type="term" value="F:3'-5' RNA helicase activity"/>
    <property type="evidence" value="ECO:0007669"/>
    <property type="project" value="UniProtKB-UniRule"/>
</dbReference>
<dbReference type="InterPro" id="IPR014001">
    <property type="entry name" value="Helicase_ATP-bd"/>
</dbReference>
<evidence type="ECO:0000259" key="9">
    <source>
        <dbReference type="PROSITE" id="PS51195"/>
    </source>
</evidence>
<dbReference type="SMART" id="SM00487">
    <property type="entry name" value="DEXDc"/>
    <property type="match status" value="1"/>
</dbReference>
<dbReference type="Gene3D" id="3.40.50.300">
    <property type="entry name" value="P-loop containing nucleotide triphosphate hydrolases"/>
    <property type="match status" value="2"/>
</dbReference>
<dbReference type="PANTHER" id="PTHR47959">
    <property type="entry name" value="ATP-DEPENDENT RNA HELICASE RHLE-RELATED"/>
    <property type="match status" value="1"/>
</dbReference>
<dbReference type="RefSeq" id="WP_085559427.1">
    <property type="nucleotide sequence ID" value="NZ_FOAH01000018.1"/>
</dbReference>
<dbReference type="CDD" id="cd18787">
    <property type="entry name" value="SF2_C_DEAD"/>
    <property type="match status" value="1"/>
</dbReference>
<evidence type="ECO:0000256" key="1">
    <source>
        <dbReference type="ARBA" id="ARBA00022741"/>
    </source>
</evidence>
<feature type="domain" description="Helicase C-terminal" evidence="8">
    <location>
        <begin position="217"/>
        <end position="378"/>
    </location>
</feature>
<keyword evidence="5" id="KW-0690">Ribosome biogenesis</keyword>
<dbReference type="STRING" id="1073423.SAMN04488700_1249"/>
<comment type="subcellular location">
    <subcellularLocation>
        <location evidence="5">Cytoplasm</location>
    </subcellularLocation>
</comment>
<proteinExistence type="inferred from homology"/>
<evidence type="ECO:0000259" key="7">
    <source>
        <dbReference type="PROSITE" id="PS51192"/>
    </source>
</evidence>
<evidence type="ECO:0000256" key="6">
    <source>
        <dbReference type="PROSITE-ProRule" id="PRU00552"/>
    </source>
</evidence>
<dbReference type="InterPro" id="IPR044742">
    <property type="entry name" value="DEAD/DEAH_RhlB"/>
</dbReference>
<feature type="domain" description="Helicase ATP-binding" evidence="7">
    <location>
        <begin position="35"/>
        <end position="205"/>
    </location>
</feature>
<dbReference type="InterPro" id="IPR050079">
    <property type="entry name" value="DEAD_box_RNA_helicase"/>
</dbReference>
<dbReference type="GO" id="GO:0016887">
    <property type="term" value="F:ATP hydrolysis activity"/>
    <property type="evidence" value="ECO:0007669"/>
    <property type="project" value="RHEA"/>
</dbReference>
<keyword evidence="2 5" id="KW-0378">Hydrolase</keyword>
<dbReference type="InterPro" id="IPR012677">
    <property type="entry name" value="Nucleotide-bd_a/b_plait_sf"/>
</dbReference>
<dbReference type="SUPFAM" id="SSF52540">
    <property type="entry name" value="P-loop containing nucleoside triphosphate hydrolases"/>
    <property type="match status" value="1"/>
</dbReference>
<dbReference type="PROSITE" id="PS51195">
    <property type="entry name" value="Q_MOTIF"/>
    <property type="match status" value="1"/>
</dbReference>
<dbReference type="PROSITE" id="PS00039">
    <property type="entry name" value="DEAD_ATP_HELICASE"/>
    <property type="match status" value="1"/>
</dbReference>
<keyword evidence="1 5" id="KW-0547">Nucleotide-binding</keyword>
<dbReference type="OrthoDB" id="9805696at2"/>
<dbReference type="SMART" id="SM00490">
    <property type="entry name" value="HELICc"/>
    <property type="match status" value="1"/>
</dbReference>
<comment type="domain">
    <text evidence="5">Contains an N-terminal domain that binds non-specifically to RNA and a C-terminal domain that binds specifically and tightly to hairpin 92 of 23S rRNA.</text>
</comment>
<keyword evidence="4 5" id="KW-0067">ATP-binding</keyword>
<comment type="function">
    <text evidence="5">DEAD-box RNA helicase involved in the assembly of the 50S ribosomal subunit. Has an RNA-dependent ATPase activity, which is specific for 23S rRNA, and a 3' to 5' RNA helicase activity that uses the energy of ATP hydrolysis to destabilize and unwind short rRNA duplexes.</text>
</comment>
<keyword evidence="5" id="KW-0963">Cytoplasm</keyword>
<dbReference type="Proteomes" id="UP000193435">
    <property type="component" value="Unassembled WGS sequence"/>
</dbReference>
<accession>A0A1X7N387</accession>
<feature type="region of interest" description="Involved in 23S rRNA binding" evidence="5">
    <location>
        <begin position="407"/>
        <end position="484"/>
    </location>
</feature>
<dbReference type="GO" id="GO:0005829">
    <property type="term" value="C:cytosol"/>
    <property type="evidence" value="ECO:0007669"/>
    <property type="project" value="TreeGrafter"/>
</dbReference>
<protein>
    <recommendedName>
        <fullName evidence="5">ATP-dependent RNA helicase DbpA</fullName>
        <ecNumber evidence="5">3.6.4.13</ecNumber>
    </recommendedName>
</protein>
<dbReference type="Pfam" id="PF00270">
    <property type="entry name" value="DEAD"/>
    <property type="match status" value="1"/>
</dbReference>
<evidence type="ECO:0000259" key="8">
    <source>
        <dbReference type="PROSITE" id="PS51194"/>
    </source>
</evidence>
<dbReference type="AlphaFoldDB" id="A0A1X7N387"/>
<feature type="short sequence motif" description="Q motif" evidence="6">
    <location>
        <begin position="4"/>
        <end position="32"/>
    </location>
</feature>
<dbReference type="InterPro" id="IPR028619">
    <property type="entry name" value="DEAD_helicase_DbpA"/>
</dbReference>
<evidence type="ECO:0000313" key="10">
    <source>
        <dbReference type="EMBL" id="SMH31304.1"/>
    </source>
</evidence>
<dbReference type="InterPro" id="IPR000629">
    <property type="entry name" value="RNA-helicase_DEAD-box_CS"/>
</dbReference>
<evidence type="ECO:0000256" key="4">
    <source>
        <dbReference type="ARBA" id="ARBA00022840"/>
    </source>
</evidence>
<keyword evidence="3 5" id="KW-0347">Helicase</keyword>
<dbReference type="CDD" id="cd12500">
    <property type="entry name" value="RRM_BsYxiN_like"/>
    <property type="match status" value="1"/>
</dbReference>
<dbReference type="InterPro" id="IPR011545">
    <property type="entry name" value="DEAD/DEAH_box_helicase_dom"/>
</dbReference>
<dbReference type="HAMAP" id="MF_00965">
    <property type="entry name" value="DEAD_helicase_DbpA"/>
    <property type="match status" value="1"/>
</dbReference>
<dbReference type="Gene3D" id="3.30.70.330">
    <property type="match status" value="1"/>
</dbReference>
<dbReference type="InterPro" id="IPR014014">
    <property type="entry name" value="RNA_helicase_DEAD_Q_motif"/>
</dbReference>
<dbReference type="EC" id="3.6.4.13" evidence="5"/>
<keyword evidence="11" id="KW-1185">Reference proteome</keyword>
<reference evidence="10 11" key="1">
    <citation type="submission" date="2017-04" db="EMBL/GenBank/DDBJ databases">
        <authorList>
            <person name="Afonso C.L."/>
            <person name="Miller P.J."/>
            <person name="Scott M.A."/>
            <person name="Spackman E."/>
            <person name="Goraichik I."/>
            <person name="Dimitrov K.M."/>
            <person name="Suarez D.L."/>
            <person name="Swayne D.E."/>
        </authorList>
    </citation>
    <scope>NUCLEOTIDE SEQUENCE [LARGE SCALE GENOMIC DNA]</scope>
    <source>
        <strain evidence="10 11">LMG26642</strain>
    </source>
</reference>
<dbReference type="EMBL" id="FXBJ01000002">
    <property type="protein sequence ID" value="SMH31304.1"/>
    <property type="molecule type" value="Genomic_DNA"/>
</dbReference>
<sequence>MKRNRFEEFKIGQELIDALESLRYFKPTAVQEEVLPLALAQKDVIVESQTGSGKTVSYGVPLCENVLWEENHPQALVLVPTRELALQVKEDITNIGRLKRIKATAVFGKSSFETQKSELKQKSHIVVGTPGRVLDHLQKGTFKVDKLRYLVIDEADEMLNMGFIDQMAAIIEFLPEERQTLLFSATMPAEVERLASFYMKADKVSVKIEATEESKPQIVQSYIKVEPDKKPEQLLDLLTIENPDSCMIFCNTQEAVNQLYLFLNKAGLTIDKIHGGMVQEDRFSVMDDFRKGKFRYLVATDVAARGIDIDNVTHVINYDVPVEKESFVHRTGRTGRAGKTGTALTLVTPKERPWWQEVRAYAQQEITEITPPNNRFVQSKKFAFEKKMQERLIVKTARNKELNRGITKIYFNGGKKKKLRAVDFVGTLTNIPGIKADDIGIITIQENVTYVEVLNGKGPRVIEEMKERTIKGKQLKVHKANANK</sequence>
<gene>
    <name evidence="5" type="primary">dbpA</name>
    <name evidence="10" type="ORF">SAMN04488700_1249</name>
</gene>
<dbReference type="PANTHER" id="PTHR47959:SF1">
    <property type="entry name" value="ATP-DEPENDENT RNA HELICASE DBPA"/>
    <property type="match status" value="1"/>
</dbReference>
<dbReference type="GO" id="GO:0000027">
    <property type="term" value="P:ribosomal large subunit assembly"/>
    <property type="evidence" value="ECO:0007669"/>
    <property type="project" value="UniProtKB-UniRule"/>
</dbReference>
<comment type="similarity">
    <text evidence="5">Belongs to the DEAD box helicase family. DbpA subfamily.</text>
</comment>
<dbReference type="CDD" id="cd00268">
    <property type="entry name" value="DEADc"/>
    <property type="match status" value="1"/>
</dbReference>
<dbReference type="PROSITE" id="PS51194">
    <property type="entry name" value="HELICASE_CTER"/>
    <property type="match status" value="1"/>
</dbReference>
<dbReference type="Pfam" id="PF00271">
    <property type="entry name" value="Helicase_C"/>
    <property type="match status" value="1"/>
</dbReference>